<organism evidence="2 3">
    <name type="scientific">Paenibacillus alvei</name>
    <name type="common">Bacillus alvei</name>
    <dbReference type="NCBI Taxonomy" id="44250"/>
    <lineage>
        <taxon>Bacteria</taxon>
        <taxon>Bacillati</taxon>
        <taxon>Bacillota</taxon>
        <taxon>Bacilli</taxon>
        <taxon>Bacillales</taxon>
        <taxon>Paenibacillaceae</taxon>
        <taxon>Paenibacillus</taxon>
    </lineage>
</organism>
<dbReference type="GeneID" id="94493008"/>
<feature type="transmembrane region" description="Helical" evidence="1">
    <location>
        <begin position="161"/>
        <end position="182"/>
    </location>
</feature>
<feature type="transmembrane region" description="Helical" evidence="1">
    <location>
        <begin position="103"/>
        <end position="121"/>
    </location>
</feature>
<evidence type="ECO:0000313" key="2">
    <source>
        <dbReference type="EMBL" id="MCY9760289.1"/>
    </source>
</evidence>
<feature type="transmembrane region" description="Helical" evidence="1">
    <location>
        <begin position="79"/>
        <end position="97"/>
    </location>
</feature>
<feature type="transmembrane region" description="Helical" evidence="1">
    <location>
        <begin position="133"/>
        <end position="155"/>
    </location>
</feature>
<keyword evidence="1" id="KW-1133">Transmembrane helix</keyword>
<keyword evidence="3" id="KW-1185">Reference proteome</keyword>
<comment type="caution">
    <text evidence="2">The sequence shown here is derived from an EMBL/GenBank/DDBJ whole genome shotgun (WGS) entry which is preliminary data.</text>
</comment>
<keyword evidence="1" id="KW-0812">Transmembrane</keyword>
<dbReference type="Proteomes" id="UP001527181">
    <property type="component" value="Unassembled WGS sequence"/>
</dbReference>
<keyword evidence="1" id="KW-0472">Membrane</keyword>
<dbReference type="RefSeq" id="WP_262867007.1">
    <property type="nucleotide sequence ID" value="NZ_JAKOBS010000042.1"/>
</dbReference>
<feature type="transmembrane region" description="Helical" evidence="1">
    <location>
        <begin position="240"/>
        <end position="262"/>
    </location>
</feature>
<accession>A0ABT4GUB6</accession>
<protein>
    <recommendedName>
        <fullName evidence="4">DUF2157 domain-containing protein</fullName>
    </recommendedName>
</protein>
<sequence length="317" mass="36010">MKASITGGVTSRMDQKQRQWMSHEIARWRENRLLPERYCEFLARLYQLPEETIAPEKSGNTASEVGVSAWLNSLSAVKWMALFFISGLFCTVGFYFTAFDFPMQIGAVAAFIVLGYGLAVYKSKYAEKKSKLQAAICACLGNAAGILGSLAILILHEWMLWWSLALWLIGAGLLWLITGLLLRRSGIQGFGWLTLAIAYAIILDSIGGELTLINMQWLWLPESLLFIWLAWVLHHRSHSASAALLLASVITWHMPEVAWLGRHIALKLNPGDEVLLFMLTKLFIMFYMGYYFRKKWVKWIREHQTVQTITMDRGLGA</sequence>
<feature type="transmembrane region" description="Helical" evidence="1">
    <location>
        <begin position="213"/>
        <end position="233"/>
    </location>
</feature>
<reference evidence="2 3" key="1">
    <citation type="submission" date="2022-05" db="EMBL/GenBank/DDBJ databases">
        <title>Genome Sequencing of Bee-Associated Microbes.</title>
        <authorList>
            <person name="Dunlap C."/>
        </authorList>
    </citation>
    <scope>NUCLEOTIDE SEQUENCE [LARGE SCALE GENOMIC DNA]</scope>
    <source>
        <strain evidence="2 3">NRRL B-04010</strain>
    </source>
</reference>
<evidence type="ECO:0000256" key="1">
    <source>
        <dbReference type="SAM" id="Phobius"/>
    </source>
</evidence>
<dbReference type="EMBL" id="JAMDNP010000011">
    <property type="protein sequence ID" value="MCY9760289.1"/>
    <property type="molecule type" value="Genomic_DNA"/>
</dbReference>
<feature type="transmembrane region" description="Helical" evidence="1">
    <location>
        <begin position="274"/>
        <end position="292"/>
    </location>
</feature>
<proteinExistence type="predicted"/>
<gene>
    <name evidence="2" type="ORF">M5X12_06820</name>
</gene>
<feature type="transmembrane region" description="Helical" evidence="1">
    <location>
        <begin position="189"/>
        <end position="207"/>
    </location>
</feature>
<evidence type="ECO:0000313" key="3">
    <source>
        <dbReference type="Proteomes" id="UP001527181"/>
    </source>
</evidence>
<name>A0ABT4GUB6_PAEAL</name>
<evidence type="ECO:0008006" key="4">
    <source>
        <dbReference type="Google" id="ProtNLM"/>
    </source>
</evidence>